<evidence type="ECO:0000313" key="1">
    <source>
        <dbReference type="EMBL" id="SFI09352.1"/>
    </source>
</evidence>
<dbReference type="GO" id="GO:0008671">
    <property type="term" value="F:2-dehydro-3-deoxygalactonokinase activity"/>
    <property type="evidence" value="ECO:0007669"/>
    <property type="project" value="InterPro"/>
</dbReference>
<accession>A0A1I3FE26</accession>
<proteinExistence type="predicted"/>
<dbReference type="CDD" id="cd24012">
    <property type="entry name" value="ASKHA_NBD_KDGal-kinase"/>
    <property type="match status" value="1"/>
</dbReference>
<keyword evidence="1" id="KW-0418">Kinase</keyword>
<dbReference type="Gene3D" id="3.30.420.300">
    <property type="entry name" value="2-keto-3-deoxy-galactonokinase, substrate binding domain"/>
    <property type="match status" value="1"/>
</dbReference>
<dbReference type="InterPro" id="IPR007729">
    <property type="entry name" value="DGOK"/>
</dbReference>
<dbReference type="AlphaFoldDB" id="A0A1I3FE26"/>
<dbReference type="InterPro" id="IPR042258">
    <property type="entry name" value="DGOK_N"/>
</dbReference>
<keyword evidence="2" id="KW-1185">Reference proteome</keyword>
<sequence length="333" mass="37071">MKDYVICCDWGTTNLRIRLIDAANLMVIDEELSSEGVSSVFDQWNEKDGNADLSDRIHFYLTRLKAYIDKLTDRNAGVGTVPVIISGMASSSVGMMELPYAELPFPISGEYASAYYLAITHEFGRPMVLLSGVKGDEEVMRGEESQLIGIADRLEEGNQTNNTIVILPGTHSKHVYIDQGQMIGMRTYITGELFSALAKNGLTKESIKPPAIPYGKNDWDAFHAGIVESGKSDMLSALFKVRINQLFNKMAKEENYQFMSGLLIGSELRNLPCNKPDHIVLCSEANLFEYYAHALEFLGLNSNTSYIDPEETAQATIRGQLKIAKRYLKNEGI</sequence>
<evidence type="ECO:0000313" key="2">
    <source>
        <dbReference type="Proteomes" id="UP000198670"/>
    </source>
</evidence>
<protein>
    <submittedName>
        <fullName evidence="1">2-dehydro-3-deoxygalactonokinase</fullName>
    </submittedName>
</protein>
<dbReference type="Pfam" id="PF05035">
    <property type="entry name" value="DGOK"/>
    <property type="match status" value="1"/>
</dbReference>
<dbReference type="GO" id="GO:0034194">
    <property type="term" value="P:D-galactonate catabolic process"/>
    <property type="evidence" value="ECO:0007669"/>
    <property type="project" value="InterPro"/>
</dbReference>
<reference evidence="1 2" key="1">
    <citation type="submission" date="2016-10" db="EMBL/GenBank/DDBJ databases">
        <authorList>
            <person name="de Groot N.N."/>
        </authorList>
    </citation>
    <scope>NUCLEOTIDE SEQUENCE [LARGE SCALE GENOMIC DNA]</scope>
    <source>
        <strain evidence="1 2">RK1</strain>
    </source>
</reference>
<keyword evidence="1" id="KW-0808">Transferase</keyword>
<name>A0A1I3FE26_9SPHI</name>
<dbReference type="Gene3D" id="3.30.420.310">
    <property type="entry name" value="2-keto-3-deoxy-galactonokinase, C-terminal domain"/>
    <property type="match status" value="1"/>
</dbReference>
<dbReference type="STRING" id="1477437.SAMN05444682_102282"/>
<dbReference type="RefSeq" id="WP_177195035.1">
    <property type="nucleotide sequence ID" value="NZ_FOQO01000002.1"/>
</dbReference>
<dbReference type="EMBL" id="FOQO01000002">
    <property type="protein sequence ID" value="SFI09352.1"/>
    <property type="molecule type" value="Genomic_DNA"/>
</dbReference>
<gene>
    <name evidence="1" type="ORF">SAMN05444682_102282</name>
</gene>
<organism evidence="1 2">
    <name type="scientific">Parapedobacter indicus</name>
    <dbReference type="NCBI Taxonomy" id="1477437"/>
    <lineage>
        <taxon>Bacteria</taxon>
        <taxon>Pseudomonadati</taxon>
        <taxon>Bacteroidota</taxon>
        <taxon>Sphingobacteriia</taxon>
        <taxon>Sphingobacteriales</taxon>
        <taxon>Sphingobacteriaceae</taxon>
        <taxon>Parapedobacter</taxon>
    </lineage>
</organism>
<dbReference type="Proteomes" id="UP000198670">
    <property type="component" value="Unassembled WGS sequence"/>
</dbReference>
<dbReference type="InterPro" id="IPR042257">
    <property type="entry name" value="DGOK_C"/>
</dbReference>